<proteinExistence type="predicted"/>
<keyword evidence="9" id="KW-1185">Reference proteome</keyword>
<feature type="region of interest" description="Disordered" evidence="5">
    <location>
        <begin position="1"/>
        <end position="29"/>
    </location>
</feature>
<protein>
    <submittedName>
        <fullName evidence="8">YIP1 family protein</fullName>
    </submittedName>
</protein>
<accession>A0A2D2AZ60</accession>
<dbReference type="InterPro" id="IPR006977">
    <property type="entry name" value="Yip1_dom"/>
</dbReference>
<comment type="subcellular location">
    <subcellularLocation>
        <location evidence="1">Membrane</location>
        <topology evidence="1">Multi-pass membrane protein</topology>
    </subcellularLocation>
</comment>
<evidence type="ECO:0000256" key="2">
    <source>
        <dbReference type="ARBA" id="ARBA00022692"/>
    </source>
</evidence>
<evidence type="ECO:0000256" key="3">
    <source>
        <dbReference type="ARBA" id="ARBA00022989"/>
    </source>
</evidence>
<sequence>MDAPDSWSADHSDKTGTRRPAREREPFAEPCFPWGAESDSLPVAGSGLSGFGHWRAAAMSVVDGGSSSGLVQRVQDILLRPKPTWDAIDGEPATVKGLYTGYVMILAALPPIATILGNLLLAPLFGGYVAFTLIGTIVMAVLSYGLALVGVYVFALVVDALAPSFDGTRSQIQAFKGVAYGATAAWVGGGLGFVPIIGWLIAIAGGIYSLYLFYLGLPKMMKVPEQKALGFTAVAIILAVVIQAVIGWVASAIVITAGLGAVGAANVAATLGGLH</sequence>
<evidence type="ECO:0000256" key="1">
    <source>
        <dbReference type="ARBA" id="ARBA00004141"/>
    </source>
</evidence>
<dbReference type="AlphaFoldDB" id="A0A2D2AZ60"/>
<feature type="transmembrane region" description="Helical" evidence="6">
    <location>
        <begin position="252"/>
        <end position="274"/>
    </location>
</feature>
<dbReference type="Pfam" id="PF04893">
    <property type="entry name" value="Yip1"/>
    <property type="match status" value="1"/>
</dbReference>
<dbReference type="EMBL" id="CP024201">
    <property type="protein sequence ID" value="ATQ43265.1"/>
    <property type="molecule type" value="Genomic_DNA"/>
</dbReference>
<feature type="transmembrane region" description="Helical" evidence="6">
    <location>
        <begin position="99"/>
        <end position="121"/>
    </location>
</feature>
<dbReference type="Proteomes" id="UP000228945">
    <property type="component" value="Chromosome"/>
</dbReference>
<evidence type="ECO:0000256" key="6">
    <source>
        <dbReference type="SAM" id="Phobius"/>
    </source>
</evidence>
<keyword evidence="4 6" id="KW-0472">Membrane</keyword>
<name>A0A2D2AZ60_9CAUL</name>
<keyword evidence="2 6" id="KW-0812">Transmembrane</keyword>
<dbReference type="OrthoDB" id="7423401at2"/>
<evidence type="ECO:0000259" key="7">
    <source>
        <dbReference type="Pfam" id="PF04893"/>
    </source>
</evidence>
<feature type="compositionally biased region" description="Basic and acidic residues" evidence="5">
    <location>
        <begin position="8"/>
        <end position="27"/>
    </location>
</feature>
<organism evidence="8 9">
    <name type="scientific">Caulobacter mirabilis</name>
    <dbReference type="NCBI Taxonomy" id="69666"/>
    <lineage>
        <taxon>Bacteria</taxon>
        <taxon>Pseudomonadati</taxon>
        <taxon>Pseudomonadota</taxon>
        <taxon>Alphaproteobacteria</taxon>
        <taxon>Caulobacterales</taxon>
        <taxon>Caulobacteraceae</taxon>
        <taxon>Caulobacter</taxon>
    </lineage>
</organism>
<evidence type="ECO:0000313" key="8">
    <source>
        <dbReference type="EMBL" id="ATQ43265.1"/>
    </source>
</evidence>
<dbReference type="GO" id="GO:0016020">
    <property type="term" value="C:membrane"/>
    <property type="evidence" value="ECO:0007669"/>
    <property type="project" value="UniProtKB-SubCell"/>
</dbReference>
<feature type="transmembrane region" description="Helical" evidence="6">
    <location>
        <begin position="228"/>
        <end position="246"/>
    </location>
</feature>
<feature type="transmembrane region" description="Helical" evidence="6">
    <location>
        <begin position="128"/>
        <end position="155"/>
    </location>
</feature>
<gene>
    <name evidence="8" type="ORF">CSW64_12970</name>
</gene>
<reference evidence="8 9" key="1">
    <citation type="submission" date="2017-10" db="EMBL/GenBank/DDBJ databases">
        <title>Genome sequence of Caulobacter mirabilis FWC38.</title>
        <authorList>
            <person name="Fiebig A."/>
            <person name="Crosson S."/>
        </authorList>
    </citation>
    <scope>NUCLEOTIDE SEQUENCE [LARGE SCALE GENOMIC DNA]</scope>
    <source>
        <strain evidence="8 9">FWC 38</strain>
    </source>
</reference>
<evidence type="ECO:0000313" key="9">
    <source>
        <dbReference type="Proteomes" id="UP000228945"/>
    </source>
</evidence>
<dbReference type="KEGG" id="cmb:CSW64_12970"/>
<evidence type="ECO:0000256" key="4">
    <source>
        <dbReference type="ARBA" id="ARBA00023136"/>
    </source>
</evidence>
<keyword evidence="3 6" id="KW-1133">Transmembrane helix</keyword>
<feature type="domain" description="Yip1" evidence="7">
    <location>
        <begin position="77"/>
        <end position="243"/>
    </location>
</feature>
<feature type="transmembrane region" description="Helical" evidence="6">
    <location>
        <begin position="196"/>
        <end position="216"/>
    </location>
</feature>
<evidence type="ECO:0000256" key="5">
    <source>
        <dbReference type="SAM" id="MobiDB-lite"/>
    </source>
</evidence>